<reference evidence="5 6" key="1">
    <citation type="submission" date="2024-06" db="EMBL/GenBank/DDBJ databases">
        <title>The Natural Products Discovery Center: Release of the First 8490 Sequenced Strains for Exploring Actinobacteria Biosynthetic Diversity.</title>
        <authorList>
            <person name="Kalkreuter E."/>
            <person name="Kautsar S.A."/>
            <person name="Yang D."/>
            <person name="Bader C.D."/>
            <person name="Teijaro C.N."/>
            <person name="Fluegel L."/>
            <person name="Davis C.M."/>
            <person name="Simpson J.R."/>
            <person name="Lauterbach L."/>
            <person name="Steele A.D."/>
            <person name="Gui C."/>
            <person name="Meng S."/>
            <person name="Li G."/>
            <person name="Viehrig K."/>
            <person name="Ye F."/>
            <person name="Su P."/>
            <person name="Kiefer A.F."/>
            <person name="Nichols A."/>
            <person name="Cepeda A.J."/>
            <person name="Yan W."/>
            <person name="Fan B."/>
            <person name="Jiang Y."/>
            <person name="Adhikari A."/>
            <person name="Zheng C.-J."/>
            <person name="Schuster L."/>
            <person name="Cowan T.M."/>
            <person name="Smanski M.J."/>
            <person name="Chevrette M.G."/>
            <person name="De Carvalho L.P.S."/>
            <person name="Shen B."/>
        </authorList>
    </citation>
    <scope>NUCLEOTIDE SEQUENCE [LARGE SCALE GENOMIC DNA]</scope>
    <source>
        <strain evidence="5 6">NPDC050403</strain>
    </source>
</reference>
<evidence type="ECO:0000313" key="5">
    <source>
        <dbReference type="EMBL" id="MEV0710493.1"/>
    </source>
</evidence>
<evidence type="ECO:0000256" key="1">
    <source>
        <dbReference type="ARBA" id="ARBA00004370"/>
    </source>
</evidence>
<comment type="subcellular location">
    <subcellularLocation>
        <location evidence="1">Membrane</location>
    </subcellularLocation>
</comment>
<dbReference type="RefSeq" id="WP_355089342.1">
    <property type="nucleotide sequence ID" value="NZ_JBEXKW010000061.1"/>
</dbReference>
<keyword evidence="6" id="KW-1185">Reference proteome</keyword>
<gene>
    <name evidence="5" type="ORF">AB0I48_23275</name>
</gene>
<dbReference type="PANTHER" id="PTHR37042">
    <property type="entry name" value="OUTER MEMBRANE PROTEIN RV1973"/>
    <property type="match status" value="1"/>
</dbReference>
<dbReference type="EMBL" id="JBFAKC010000010">
    <property type="protein sequence ID" value="MEV0710493.1"/>
    <property type="molecule type" value="Genomic_DNA"/>
</dbReference>
<keyword evidence="4" id="KW-0812">Transmembrane</keyword>
<evidence type="ECO:0008006" key="7">
    <source>
        <dbReference type="Google" id="ProtNLM"/>
    </source>
</evidence>
<comment type="caution">
    <text evidence="5">The sequence shown here is derived from an EMBL/GenBank/DDBJ whole genome shotgun (WGS) entry which is preliminary data.</text>
</comment>
<accession>A0ABV3FYS5</accession>
<feature type="compositionally biased region" description="Polar residues" evidence="3">
    <location>
        <begin position="1"/>
        <end position="11"/>
    </location>
</feature>
<organism evidence="5 6">
    <name type="scientific">Nocardia aurea</name>
    <dbReference type="NCBI Taxonomy" id="2144174"/>
    <lineage>
        <taxon>Bacteria</taxon>
        <taxon>Bacillati</taxon>
        <taxon>Actinomycetota</taxon>
        <taxon>Actinomycetes</taxon>
        <taxon>Mycobacteriales</taxon>
        <taxon>Nocardiaceae</taxon>
        <taxon>Nocardia</taxon>
    </lineage>
</organism>
<keyword evidence="2 4" id="KW-0472">Membrane</keyword>
<sequence>MSDNDTGSSVATKEKSEGAAAETEATVQASEATAATVVLDKPAAAKVQAAEPAEPPTEADALPPTAGKFSRLPLVIRILVPLVSLIAIVALVAAGVLGWKLKQERDIDAAGEAGLAAARTYAVTLTSVDSSKLDGDFAAVLDGSTGEFRDMYTRSSGQLRQLLLENKATGKGTVLDAAIKSATETKVEVLLFIDQTVTNSASADPRVDRSRVVMTMELVDGRWLASRVYLP</sequence>
<name>A0ABV3FYS5_9NOCA</name>
<dbReference type="PANTHER" id="PTHR37042:SF4">
    <property type="entry name" value="OUTER MEMBRANE PROTEIN RV1973"/>
    <property type="match status" value="1"/>
</dbReference>
<protein>
    <recommendedName>
        <fullName evidence="7">Mce-associated membrane protein</fullName>
    </recommendedName>
</protein>
<dbReference type="Proteomes" id="UP001551695">
    <property type="component" value="Unassembled WGS sequence"/>
</dbReference>
<evidence type="ECO:0000256" key="2">
    <source>
        <dbReference type="ARBA" id="ARBA00023136"/>
    </source>
</evidence>
<evidence type="ECO:0000313" key="6">
    <source>
        <dbReference type="Proteomes" id="UP001551695"/>
    </source>
</evidence>
<evidence type="ECO:0000256" key="3">
    <source>
        <dbReference type="SAM" id="MobiDB-lite"/>
    </source>
</evidence>
<feature type="transmembrane region" description="Helical" evidence="4">
    <location>
        <begin position="74"/>
        <end position="97"/>
    </location>
</feature>
<keyword evidence="4" id="KW-1133">Transmembrane helix</keyword>
<feature type="region of interest" description="Disordered" evidence="3">
    <location>
        <begin position="1"/>
        <end position="27"/>
    </location>
</feature>
<evidence type="ECO:0000256" key="4">
    <source>
        <dbReference type="SAM" id="Phobius"/>
    </source>
</evidence>
<proteinExistence type="predicted"/>